<evidence type="ECO:0000313" key="1">
    <source>
        <dbReference type="EMBL" id="SPC96304.1"/>
    </source>
</evidence>
<protein>
    <submittedName>
        <fullName evidence="1">Uncharacterized protein</fullName>
    </submittedName>
</protein>
<gene>
    <name evidence="1" type="ORF">FSB_LOCUS24186</name>
</gene>
<accession>A0A2N9GAZ1</accession>
<dbReference type="AlphaFoldDB" id="A0A2N9GAZ1"/>
<organism evidence="1">
    <name type="scientific">Fagus sylvatica</name>
    <name type="common">Beechnut</name>
    <dbReference type="NCBI Taxonomy" id="28930"/>
    <lineage>
        <taxon>Eukaryota</taxon>
        <taxon>Viridiplantae</taxon>
        <taxon>Streptophyta</taxon>
        <taxon>Embryophyta</taxon>
        <taxon>Tracheophyta</taxon>
        <taxon>Spermatophyta</taxon>
        <taxon>Magnoliopsida</taxon>
        <taxon>eudicotyledons</taxon>
        <taxon>Gunneridae</taxon>
        <taxon>Pentapetalae</taxon>
        <taxon>rosids</taxon>
        <taxon>fabids</taxon>
        <taxon>Fagales</taxon>
        <taxon>Fagaceae</taxon>
        <taxon>Fagus</taxon>
    </lineage>
</organism>
<dbReference type="EMBL" id="OIVN01001657">
    <property type="protein sequence ID" value="SPC96304.1"/>
    <property type="molecule type" value="Genomic_DNA"/>
</dbReference>
<reference evidence="1" key="1">
    <citation type="submission" date="2018-02" db="EMBL/GenBank/DDBJ databases">
        <authorList>
            <person name="Cohen D.B."/>
            <person name="Kent A.D."/>
        </authorList>
    </citation>
    <scope>NUCLEOTIDE SEQUENCE</scope>
</reference>
<sequence>MELSKDQKIVGAEVAPWYFKPKKGGIIPPKRKLVKKMMFDQIIKSIATLLCPHHHNPSSSKVEMTSEPLKRIIKECEEYEDFAP</sequence>
<proteinExistence type="predicted"/>
<name>A0A2N9GAZ1_FAGSY</name>